<dbReference type="OrthoDB" id="38878at10239"/>
<dbReference type="Proteomes" id="UP000221448">
    <property type="component" value="Segment"/>
</dbReference>
<accession>A0A249XUB6</accession>
<sequence length="69" mass="8310">MTNLEMIERLDARTYLMQEEFIDKGVTQTEIDNFVKEGVLLYLLCLEEYYESTERHIELLKEEVFGEEE</sequence>
<protein>
    <submittedName>
        <fullName evidence="1">Uncharacterized protein</fullName>
    </submittedName>
</protein>
<organism evidence="1 2">
    <name type="scientific">Enterococcus phage phiSHEF2</name>
    <dbReference type="NCBI Taxonomy" id="2030922"/>
    <lineage>
        <taxon>Viruses</taxon>
        <taxon>Duplodnaviria</taxon>
        <taxon>Heunggongvirae</taxon>
        <taxon>Uroviricota</taxon>
        <taxon>Caudoviricetes</taxon>
        <taxon>Efquatrovirus</taxon>
        <taxon>Efquatrovirus SHEF2</taxon>
    </lineage>
</organism>
<evidence type="ECO:0000313" key="2">
    <source>
        <dbReference type="Proteomes" id="UP000221448"/>
    </source>
</evidence>
<reference evidence="1 2" key="1">
    <citation type="submission" date="2017-08" db="EMBL/GenBank/DDBJ databases">
        <title>Sequence of Bacteriophage phiSHEF2, isolated from wastewater with target organism Enterococcus faecalis OS16.</title>
        <authorList>
            <person name="Stafford G.P."/>
            <person name="Al-Zubidi M.I."/>
        </authorList>
    </citation>
    <scope>NUCLEOTIDE SEQUENCE [LARGE SCALE GENOMIC DNA]</scope>
</reference>
<proteinExistence type="predicted"/>
<keyword evidence="2" id="KW-1185">Reference proteome</keyword>
<gene>
    <name evidence="1" type="ORF">phiSHEF2_43</name>
</gene>
<dbReference type="EMBL" id="MF678788">
    <property type="protein sequence ID" value="ASZ75568.1"/>
    <property type="molecule type" value="Genomic_DNA"/>
</dbReference>
<evidence type="ECO:0000313" key="1">
    <source>
        <dbReference type="EMBL" id="ASZ75568.1"/>
    </source>
</evidence>
<name>A0A249XUB6_9CAUD</name>